<dbReference type="EMBL" id="FRAV01000025">
    <property type="protein sequence ID" value="SHL81299.1"/>
    <property type="molecule type" value="Genomic_DNA"/>
</dbReference>
<dbReference type="AlphaFoldDB" id="A0A1M7DQ45"/>
<protein>
    <submittedName>
        <fullName evidence="1">Uncharacterized protein</fullName>
    </submittedName>
</protein>
<evidence type="ECO:0000313" key="2">
    <source>
        <dbReference type="Proteomes" id="UP000184364"/>
    </source>
</evidence>
<keyword evidence="2" id="KW-1185">Reference proteome</keyword>
<gene>
    <name evidence="1" type="ORF">SAMN05444267_102559</name>
</gene>
<proteinExistence type="predicted"/>
<dbReference type="Proteomes" id="UP000184364">
    <property type="component" value="Unassembled WGS sequence"/>
</dbReference>
<name>A0A1M7DQ45_9FLAO</name>
<organism evidence="1 2">
    <name type="scientific">Chryseobacterium polytrichastri</name>
    <dbReference type="NCBI Taxonomy" id="1302687"/>
    <lineage>
        <taxon>Bacteria</taxon>
        <taxon>Pseudomonadati</taxon>
        <taxon>Bacteroidota</taxon>
        <taxon>Flavobacteriia</taxon>
        <taxon>Flavobacteriales</taxon>
        <taxon>Weeksellaceae</taxon>
        <taxon>Chryseobacterium group</taxon>
        <taxon>Chryseobacterium</taxon>
    </lineage>
</organism>
<sequence length="37" mass="4235">MINYSDYKKVNGIAFPFVTEVTHIPVCFFGQVFLVPI</sequence>
<accession>A0A1M7DQ45</accession>
<evidence type="ECO:0000313" key="1">
    <source>
        <dbReference type="EMBL" id="SHL81299.1"/>
    </source>
</evidence>
<reference evidence="2" key="1">
    <citation type="submission" date="2016-11" db="EMBL/GenBank/DDBJ databases">
        <authorList>
            <person name="Varghese N."/>
            <person name="Submissions S."/>
        </authorList>
    </citation>
    <scope>NUCLEOTIDE SEQUENCE [LARGE SCALE GENOMIC DNA]</scope>
    <source>
        <strain evidence="2">DSM 26899</strain>
    </source>
</reference>
<dbReference type="STRING" id="1302687.SAMN05444267_102559"/>